<dbReference type="Proteomes" id="UP000600365">
    <property type="component" value="Unassembled WGS sequence"/>
</dbReference>
<dbReference type="SUPFAM" id="SSF51735">
    <property type="entry name" value="NAD(P)-binding Rossmann-fold domains"/>
    <property type="match status" value="1"/>
</dbReference>
<dbReference type="Pfam" id="PF13561">
    <property type="entry name" value="adh_short_C2"/>
    <property type="match status" value="1"/>
</dbReference>
<dbReference type="PANTHER" id="PTHR42879:SF2">
    <property type="entry name" value="3-OXOACYL-[ACYL-CARRIER-PROTEIN] REDUCTASE FABG"/>
    <property type="match status" value="1"/>
</dbReference>
<dbReference type="InterPro" id="IPR050259">
    <property type="entry name" value="SDR"/>
</dbReference>
<dbReference type="FunFam" id="3.40.50.720:FF:000084">
    <property type="entry name" value="Short-chain dehydrogenase reductase"/>
    <property type="match status" value="1"/>
</dbReference>
<dbReference type="PROSITE" id="PS00061">
    <property type="entry name" value="ADH_SHORT"/>
    <property type="match status" value="1"/>
</dbReference>
<keyword evidence="2" id="KW-0560">Oxidoreductase</keyword>
<sequence>MTGGFAGRTAVVTGGAGGIGAAFVRRLATDGAAVAILDLADATEVVDEVEEAGGKAISVICDLTDPDSVRAAQRKVRTRVGPAHILVNNAGVYPHQPFDTLTFDDWRKVFSLNIDALFHTCQAFLPDMRADGWGRIVNITSNSVGLVFPGVTHYVASKMAVIGFTRALATEVAGDGVTVNALAPSLVRTPTTESGPEEAFEAMAQMQAIKRSQVPEDLAGALAFLVSDDAAFVTAQTLTADGGLVRS</sequence>
<dbReference type="InterPro" id="IPR036291">
    <property type="entry name" value="NAD(P)-bd_dom_sf"/>
</dbReference>
<dbReference type="PANTHER" id="PTHR42879">
    <property type="entry name" value="3-OXOACYL-(ACYL-CARRIER-PROTEIN) REDUCTASE"/>
    <property type="match status" value="1"/>
</dbReference>
<evidence type="ECO:0000313" key="5">
    <source>
        <dbReference type="Proteomes" id="UP000600365"/>
    </source>
</evidence>
<evidence type="ECO:0000256" key="2">
    <source>
        <dbReference type="ARBA" id="ARBA00023002"/>
    </source>
</evidence>
<feature type="domain" description="Ketoreductase" evidence="3">
    <location>
        <begin position="8"/>
        <end position="185"/>
    </location>
</feature>
<gene>
    <name evidence="4" type="ORF">GCM10011579_022480</name>
</gene>
<dbReference type="CDD" id="cd05233">
    <property type="entry name" value="SDR_c"/>
    <property type="match status" value="1"/>
</dbReference>
<dbReference type="EMBL" id="BMMM01000003">
    <property type="protein sequence ID" value="GGN58757.1"/>
    <property type="molecule type" value="Genomic_DNA"/>
</dbReference>
<accession>A0A918D1T7</accession>
<organism evidence="4 5">
    <name type="scientific">Streptomyces albiflavescens</name>
    <dbReference type="NCBI Taxonomy" id="1623582"/>
    <lineage>
        <taxon>Bacteria</taxon>
        <taxon>Bacillati</taxon>
        <taxon>Actinomycetota</taxon>
        <taxon>Actinomycetes</taxon>
        <taxon>Kitasatosporales</taxon>
        <taxon>Streptomycetaceae</taxon>
        <taxon>Streptomyces</taxon>
    </lineage>
</organism>
<evidence type="ECO:0000256" key="1">
    <source>
        <dbReference type="ARBA" id="ARBA00006484"/>
    </source>
</evidence>
<dbReference type="Gene3D" id="3.40.50.720">
    <property type="entry name" value="NAD(P)-binding Rossmann-like Domain"/>
    <property type="match status" value="1"/>
</dbReference>
<comment type="similarity">
    <text evidence="1">Belongs to the short-chain dehydrogenases/reductases (SDR) family.</text>
</comment>
<dbReference type="AlphaFoldDB" id="A0A918D1T7"/>
<dbReference type="InterPro" id="IPR020904">
    <property type="entry name" value="Sc_DH/Rdtase_CS"/>
</dbReference>
<comment type="caution">
    <text evidence="4">The sequence shown here is derived from an EMBL/GenBank/DDBJ whole genome shotgun (WGS) entry which is preliminary data.</text>
</comment>
<dbReference type="PRINTS" id="PR00080">
    <property type="entry name" value="SDRFAMILY"/>
</dbReference>
<keyword evidence="5" id="KW-1185">Reference proteome</keyword>
<dbReference type="GO" id="GO:0032787">
    <property type="term" value="P:monocarboxylic acid metabolic process"/>
    <property type="evidence" value="ECO:0007669"/>
    <property type="project" value="UniProtKB-ARBA"/>
</dbReference>
<dbReference type="PRINTS" id="PR00081">
    <property type="entry name" value="GDHRDH"/>
</dbReference>
<reference evidence="4 5" key="1">
    <citation type="journal article" date="2014" name="Int. J. Syst. Evol. Microbiol.">
        <title>Complete genome sequence of Corynebacterium casei LMG S-19264T (=DSM 44701T), isolated from a smear-ripened cheese.</title>
        <authorList>
            <consortium name="US DOE Joint Genome Institute (JGI-PGF)"/>
            <person name="Walter F."/>
            <person name="Albersmeier A."/>
            <person name="Kalinowski J."/>
            <person name="Ruckert C."/>
        </authorList>
    </citation>
    <scope>NUCLEOTIDE SEQUENCE [LARGE SCALE GENOMIC DNA]</scope>
    <source>
        <strain evidence="4 5">CGMCC 4.7111</strain>
    </source>
</reference>
<dbReference type="SMART" id="SM00822">
    <property type="entry name" value="PKS_KR"/>
    <property type="match status" value="1"/>
</dbReference>
<evidence type="ECO:0000259" key="3">
    <source>
        <dbReference type="SMART" id="SM00822"/>
    </source>
</evidence>
<name>A0A918D1T7_9ACTN</name>
<proteinExistence type="inferred from homology"/>
<dbReference type="InterPro" id="IPR002347">
    <property type="entry name" value="SDR_fam"/>
</dbReference>
<evidence type="ECO:0000313" key="4">
    <source>
        <dbReference type="EMBL" id="GGN58757.1"/>
    </source>
</evidence>
<dbReference type="GO" id="GO:0016491">
    <property type="term" value="F:oxidoreductase activity"/>
    <property type="evidence" value="ECO:0007669"/>
    <property type="project" value="UniProtKB-KW"/>
</dbReference>
<dbReference type="InterPro" id="IPR057326">
    <property type="entry name" value="KR_dom"/>
</dbReference>
<dbReference type="RefSeq" id="WP_189185767.1">
    <property type="nucleotide sequence ID" value="NZ_BMMM01000003.1"/>
</dbReference>
<protein>
    <recommendedName>
        <fullName evidence="3">Ketoreductase domain-containing protein</fullName>
    </recommendedName>
</protein>